<dbReference type="EMBL" id="BMOO01000002">
    <property type="protein sequence ID" value="GGM59803.1"/>
    <property type="molecule type" value="Genomic_DNA"/>
</dbReference>
<keyword evidence="1" id="KW-0285">Flavoprotein</keyword>
<evidence type="ECO:0000256" key="1">
    <source>
        <dbReference type="ARBA" id="ARBA00022630"/>
    </source>
</evidence>
<dbReference type="InterPro" id="IPR050097">
    <property type="entry name" value="Ferredoxin-NADP_redctase_2"/>
</dbReference>
<evidence type="ECO:0000259" key="6">
    <source>
        <dbReference type="Pfam" id="PF07992"/>
    </source>
</evidence>
<reference evidence="7" key="2">
    <citation type="submission" date="2020-09" db="EMBL/GenBank/DDBJ databases">
        <authorList>
            <person name="Sun Q."/>
            <person name="Ohkuma M."/>
        </authorList>
    </citation>
    <scope>NUCLEOTIDE SEQUENCE</scope>
    <source>
        <strain evidence="7">JCM 16108</strain>
    </source>
</reference>
<evidence type="ECO:0000256" key="3">
    <source>
        <dbReference type="ARBA" id="ARBA00023002"/>
    </source>
</evidence>
<keyword evidence="2" id="KW-0274">FAD</keyword>
<dbReference type="PROSITE" id="PS00573">
    <property type="entry name" value="PYRIDINE_REDOX_2"/>
    <property type="match status" value="1"/>
</dbReference>
<evidence type="ECO:0000256" key="4">
    <source>
        <dbReference type="ARBA" id="ARBA00023157"/>
    </source>
</evidence>
<dbReference type="OrthoDB" id="27340at2157"/>
<comment type="caution">
    <text evidence="7">The sequence shown here is derived from an EMBL/GenBank/DDBJ whole genome shotgun (WGS) entry which is preliminary data.</text>
</comment>
<dbReference type="EMBL" id="JAGGKO010000002">
    <property type="protein sequence ID" value="MBP1954795.1"/>
    <property type="molecule type" value="Genomic_DNA"/>
</dbReference>
<protein>
    <submittedName>
        <fullName evidence="7 8">Thioredoxin reductase</fullName>
        <ecNumber evidence="8">1.8.1.9</ecNumber>
    </submittedName>
</protein>
<accession>A0A830FTT1</accession>
<evidence type="ECO:0000313" key="7">
    <source>
        <dbReference type="EMBL" id="GGM59803.1"/>
    </source>
</evidence>
<dbReference type="Proteomes" id="UP000614609">
    <property type="component" value="Unassembled WGS sequence"/>
</dbReference>
<dbReference type="GO" id="GO:0004791">
    <property type="term" value="F:thioredoxin-disulfide reductase (NADPH) activity"/>
    <property type="evidence" value="ECO:0007669"/>
    <property type="project" value="UniProtKB-EC"/>
</dbReference>
<dbReference type="AlphaFoldDB" id="A0A830FTT1"/>
<feature type="domain" description="FAD/NAD(P)-binding" evidence="6">
    <location>
        <begin position="3"/>
        <end position="280"/>
    </location>
</feature>
<dbReference type="Pfam" id="PF07992">
    <property type="entry name" value="Pyr_redox_2"/>
    <property type="match status" value="1"/>
</dbReference>
<dbReference type="InterPro" id="IPR036188">
    <property type="entry name" value="FAD/NAD-bd_sf"/>
</dbReference>
<dbReference type="InterPro" id="IPR008255">
    <property type="entry name" value="Pyr_nucl-diS_OxRdtase_2_AS"/>
</dbReference>
<dbReference type="PANTHER" id="PTHR48105">
    <property type="entry name" value="THIOREDOXIN REDUCTASE 1-RELATED-RELATED"/>
    <property type="match status" value="1"/>
</dbReference>
<sequence length="303" mass="31077">MVHDVLIIGTGPAGLAAGTYAGRAALDTLFFEAESIGGELVNRHEVESFPGFPDGVAGTELRSRLVEQVEQYEVDVELEAVEAVEPGEGDEPHVVRAGGAAHEAETVIVATGSHSEPLGVPGEEEYEGRGIFHCATCDGPLYQGERLAVVGGGNHAAIDAVFLTEYGSEVLLLTPDEELSADAAFREEVADADGLTVRTGVEVTEVLGSDGVVDGLAVVNAEGEAETLDVGGLNINVGSVPNTGFLDGAVALDDEGAVVVGPNMESSVEGIFAAGDVRQDSVFEIGAGVGDGITAIESAKEYL</sequence>
<dbReference type="Gene3D" id="3.50.50.60">
    <property type="entry name" value="FAD/NAD(P)-binding domain"/>
    <property type="match status" value="2"/>
</dbReference>
<evidence type="ECO:0000256" key="2">
    <source>
        <dbReference type="ARBA" id="ARBA00022827"/>
    </source>
</evidence>
<reference evidence="7" key="1">
    <citation type="journal article" date="2014" name="Int. J. Syst. Evol. Microbiol.">
        <title>Complete genome sequence of Corynebacterium casei LMG S-19264T (=DSM 44701T), isolated from a smear-ripened cheese.</title>
        <authorList>
            <consortium name="US DOE Joint Genome Institute (JGI-PGF)"/>
            <person name="Walter F."/>
            <person name="Albersmeier A."/>
            <person name="Kalinowski J."/>
            <person name="Ruckert C."/>
        </authorList>
    </citation>
    <scope>NUCLEOTIDE SEQUENCE</scope>
    <source>
        <strain evidence="7">JCM 16108</strain>
    </source>
</reference>
<evidence type="ECO:0000256" key="5">
    <source>
        <dbReference type="ARBA" id="ARBA00023284"/>
    </source>
</evidence>
<dbReference type="PRINTS" id="PR00368">
    <property type="entry name" value="FADPNR"/>
</dbReference>
<keyword evidence="5" id="KW-0676">Redox-active center</keyword>
<dbReference type="InterPro" id="IPR023753">
    <property type="entry name" value="FAD/NAD-binding_dom"/>
</dbReference>
<keyword evidence="4" id="KW-1015">Disulfide bond</keyword>
<dbReference type="RefSeq" id="WP_188870004.1">
    <property type="nucleotide sequence ID" value="NZ_BMOO01000002.1"/>
</dbReference>
<dbReference type="EC" id="1.8.1.9" evidence="8"/>
<proteinExistence type="predicted"/>
<dbReference type="Proteomes" id="UP000765891">
    <property type="component" value="Unassembled WGS sequence"/>
</dbReference>
<keyword evidence="9" id="KW-1185">Reference proteome</keyword>
<dbReference type="PRINTS" id="PR00469">
    <property type="entry name" value="PNDRDTASEII"/>
</dbReference>
<reference evidence="8" key="3">
    <citation type="submission" date="2021-03" db="EMBL/GenBank/DDBJ databases">
        <title>Genomic Encyclopedia of Type Strains, Phase IV (KMG-IV): sequencing the most valuable type-strain genomes for metagenomic binning, comparative biology and taxonomic classification.</title>
        <authorList>
            <person name="Goeker M."/>
        </authorList>
    </citation>
    <scope>NUCLEOTIDE SEQUENCE</scope>
    <source>
        <strain evidence="8">DSM 22443</strain>
    </source>
</reference>
<organism evidence="7 9">
    <name type="scientific">Halarchaeum rubridurum</name>
    <dbReference type="NCBI Taxonomy" id="489911"/>
    <lineage>
        <taxon>Archaea</taxon>
        <taxon>Methanobacteriati</taxon>
        <taxon>Methanobacteriota</taxon>
        <taxon>Stenosarchaea group</taxon>
        <taxon>Halobacteria</taxon>
        <taxon>Halobacteriales</taxon>
        <taxon>Halobacteriaceae</taxon>
    </lineage>
</organism>
<dbReference type="SUPFAM" id="SSF51905">
    <property type="entry name" value="FAD/NAD(P)-binding domain"/>
    <property type="match status" value="1"/>
</dbReference>
<keyword evidence="3 8" id="KW-0560">Oxidoreductase</keyword>
<name>A0A830FTT1_9EURY</name>
<gene>
    <name evidence="7" type="ORF">GCM10009017_07450</name>
    <name evidence="8" type="ORF">J2752_001707</name>
</gene>
<evidence type="ECO:0000313" key="9">
    <source>
        <dbReference type="Proteomes" id="UP000614609"/>
    </source>
</evidence>
<evidence type="ECO:0000313" key="8">
    <source>
        <dbReference type="EMBL" id="MBP1954795.1"/>
    </source>
</evidence>